<comment type="caution">
    <text evidence="2">The sequence shown here is derived from an EMBL/GenBank/DDBJ whole genome shotgun (WGS) entry which is preliminary data.</text>
</comment>
<feature type="region of interest" description="Disordered" evidence="1">
    <location>
        <begin position="15"/>
        <end position="41"/>
    </location>
</feature>
<dbReference type="Proteomes" id="UP001437256">
    <property type="component" value="Unassembled WGS sequence"/>
</dbReference>
<feature type="compositionally biased region" description="Polar residues" evidence="1">
    <location>
        <begin position="25"/>
        <end position="41"/>
    </location>
</feature>
<reference evidence="2 3" key="1">
    <citation type="submission" date="2024-05" db="EMBL/GenBank/DDBJ databases">
        <title>A draft genome resource for the thread blight pathogen Marasmius tenuissimus strain MS-2.</title>
        <authorList>
            <person name="Yulfo-Soto G.E."/>
            <person name="Baruah I.K."/>
            <person name="Amoako-Attah I."/>
            <person name="Bukari Y."/>
            <person name="Meinhardt L.W."/>
            <person name="Bailey B.A."/>
            <person name="Cohen S.P."/>
        </authorList>
    </citation>
    <scope>NUCLEOTIDE SEQUENCE [LARGE SCALE GENOMIC DNA]</scope>
    <source>
        <strain evidence="2 3">MS-2</strain>
    </source>
</reference>
<organism evidence="2 3">
    <name type="scientific">Marasmius tenuissimus</name>
    <dbReference type="NCBI Taxonomy" id="585030"/>
    <lineage>
        <taxon>Eukaryota</taxon>
        <taxon>Fungi</taxon>
        <taxon>Dikarya</taxon>
        <taxon>Basidiomycota</taxon>
        <taxon>Agaricomycotina</taxon>
        <taxon>Agaricomycetes</taxon>
        <taxon>Agaricomycetidae</taxon>
        <taxon>Agaricales</taxon>
        <taxon>Marasmiineae</taxon>
        <taxon>Marasmiaceae</taxon>
        <taxon>Marasmius</taxon>
    </lineage>
</organism>
<dbReference type="EMBL" id="JBBXMP010000043">
    <property type="protein sequence ID" value="KAL0065777.1"/>
    <property type="molecule type" value="Genomic_DNA"/>
</dbReference>
<gene>
    <name evidence="2" type="ORF">AAF712_007265</name>
</gene>
<evidence type="ECO:0000313" key="2">
    <source>
        <dbReference type="EMBL" id="KAL0065777.1"/>
    </source>
</evidence>
<protein>
    <submittedName>
        <fullName evidence="2">Uncharacterized protein</fullName>
    </submittedName>
</protein>
<accession>A0ABR2ZVR7</accession>
<evidence type="ECO:0000313" key="3">
    <source>
        <dbReference type="Proteomes" id="UP001437256"/>
    </source>
</evidence>
<evidence type="ECO:0000256" key="1">
    <source>
        <dbReference type="SAM" id="MobiDB-lite"/>
    </source>
</evidence>
<sequence length="374" mass="40497">MSACPSLRTSARRIGIKSKEVDRPATNTLIQQSQQPPEDSNKNLSFIHTFLNTMFALQTSTTLISMATLLVLTGRVSAIPFPELARGLPSDVTHVAIDEDTSHYLAFKRDGSLHARYPIEVDTGMNISAIGARAAPTCSALSIDDVKKLAGWPAIEKYANDNWGTKSRKVLTNAKEYPANPALLCVTNEVIPVQTTGYNCQTHQISSHGTLMGTSGKASLSVEQGLSSESSYTVTKSTSIGVSNTVSVQLGVPEIASVTEAFTLSMDVTDTTAHSFGQTYEDKSTVQVDVEAPEGKTCKAVASSKTCQIQAKGSIRYIANGWVWFNYDSRTNGHYKWAASIDAIITNINDRSDYLDFQGSIQANTDFDYHGECV</sequence>
<name>A0ABR2ZVR7_9AGAR</name>
<dbReference type="Gene3D" id="2.170.15.10">
    <property type="entry name" value="Proaerolysin, chain A, domain 3"/>
    <property type="match status" value="1"/>
</dbReference>
<proteinExistence type="predicted"/>
<keyword evidence="3" id="KW-1185">Reference proteome</keyword>